<dbReference type="OrthoDB" id="443613at2759"/>
<dbReference type="EMBL" id="LSRX01000239">
    <property type="protein sequence ID" value="OLQ03322.1"/>
    <property type="molecule type" value="Genomic_DNA"/>
</dbReference>
<organism evidence="1 2">
    <name type="scientific">Symbiodinium microadriaticum</name>
    <name type="common">Dinoflagellate</name>
    <name type="synonym">Zooxanthella microadriatica</name>
    <dbReference type="NCBI Taxonomy" id="2951"/>
    <lineage>
        <taxon>Eukaryota</taxon>
        <taxon>Sar</taxon>
        <taxon>Alveolata</taxon>
        <taxon>Dinophyceae</taxon>
        <taxon>Suessiales</taxon>
        <taxon>Symbiodiniaceae</taxon>
        <taxon>Symbiodinium</taxon>
    </lineage>
</organism>
<keyword evidence="2" id="KW-1185">Reference proteome</keyword>
<evidence type="ECO:0000313" key="1">
    <source>
        <dbReference type="EMBL" id="OLQ03322.1"/>
    </source>
</evidence>
<reference evidence="1 2" key="1">
    <citation type="submission" date="2016-02" db="EMBL/GenBank/DDBJ databases">
        <title>Genome analysis of coral dinoflagellate symbionts highlights evolutionary adaptations to a symbiotic lifestyle.</title>
        <authorList>
            <person name="Aranda M."/>
            <person name="Li Y."/>
            <person name="Liew Y.J."/>
            <person name="Baumgarten S."/>
            <person name="Simakov O."/>
            <person name="Wilson M."/>
            <person name="Piel J."/>
            <person name="Ashoor H."/>
            <person name="Bougouffa S."/>
            <person name="Bajic V.B."/>
            <person name="Ryu T."/>
            <person name="Ravasi T."/>
            <person name="Bayer T."/>
            <person name="Micklem G."/>
            <person name="Kim H."/>
            <person name="Bhak J."/>
            <person name="Lajeunesse T.C."/>
            <person name="Voolstra C.R."/>
        </authorList>
    </citation>
    <scope>NUCLEOTIDE SEQUENCE [LARGE SCALE GENOMIC DNA]</scope>
    <source>
        <strain evidence="1 2">CCMP2467</strain>
    </source>
</reference>
<gene>
    <name evidence="1" type="ORF">AK812_SmicGene13742</name>
</gene>
<name>A0A1Q9E7D0_SYMMI</name>
<dbReference type="AlphaFoldDB" id="A0A1Q9E7D0"/>
<accession>A0A1Q9E7D0</accession>
<comment type="caution">
    <text evidence="1">The sequence shown here is derived from an EMBL/GenBank/DDBJ whole genome shotgun (WGS) entry which is preliminary data.</text>
</comment>
<sequence length="77" mass="8034">MAGASEDEIAQIEAAKVYKACGLEVKSLRGLLEPMALRGAGYDASEVQAAGHSFAELRRAGYGAQELHKLGCRASPG</sequence>
<protein>
    <submittedName>
        <fullName evidence="1">Uncharacterized protein</fullName>
    </submittedName>
</protein>
<dbReference type="Proteomes" id="UP000186817">
    <property type="component" value="Unassembled WGS sequence"/>
</dbReference>
<evidence type="ECO:0000313" key="2">
    <source>
        <dbReference type="Proteomes" id="UP000186817"/>
    </source>
</evidence>
<proteinExistence type="predicted"/>